<evidence type="ECO:0000313" key="4">
    <source>
        <dbReference type="EMBL" id="CAH0021720.1"/>
    </source>
</evidence>
<dbReference type="GO" id="GO:0005737">
    <property type="term" value="C:cytoplasm"/>
    <property type="evidence" value="ECO:0007669"/>
    <property type="project" value="TreeGrafter"/>
</dbReference>
<dbReference type="InterPro" id="IPR036291">
    <property type="entry name" value="NAD(P)-bd_dom_sf"/>
</dbReference>
<dbReference type="PANTHER" id="PTHR44229:SF4">
    <property type="entry name" value="15-HYDROXYPROSTAGLANDIN DEHYDROGENASE [NAD(+)]"/>
    <property type="match status" value="1"/>
</dbReference>
<evidence type="ECO:0000256" key="2">
    <source>
        <dbReference type="ARBA" id="ARBA00022857"/>
    </source>
</evidence>
<keyword evidence="5" id="KW-1185">Reference proteome</keyword>
<dbReference type="FunFam" id="3.40.50.720:FF:000643">
    <property type="entry name" value="Short chain dehydrogenase/reductase family oxidoreductase, putative"/>
    <property type="match status" value="1"/>
</dbReference>
<reference evidence="4" key="1">
    <citation type="submission" date="2021-10" db="EMBL/GenBank/DDBJ databases">
        <authorList>
            <person name="Piombo E."/>
        </authorList>
    </citation>
    <scope>NUCLEOTIDE SEQUENCE</scope>
</reference>
<dbReference type="AlphaFoldDB" id="A0A9N9V977"/>
<dbReference type="GO" id="GO:0016616">
    <property type="term" value="F:oxidoreductase activity, acting on the CH-OH group of donors, NAD or NADP as acceptor"/>
    <property type="evidence" value="ECO:0007669"/>
    <property type="project" value="TreeGrafter"/>
</dbReference>
<dbReference type="Pfam" id="PF00106">
    <property type="entry name" value="adh_short"/>
    <property type="match status" value="1"/>
</dbReference>
<accession>A0A9N9V977</accession>
<comment type="similarity">
    <text evidence="1">Belongs to the short-chain dehydrogenases/reductases (SDR) family.</text>
</comment>
<name>A0A9N9V977_9HYPO</name>
<comment type="caution">
    <text evidence="4">The sequence shown here is derived from an EMBL/GenBank/DDBJ whole genome shotgun (WGS) entry which is preliminary data.</text>
</comment>
<dbReference type="EMBL" id="CABFNQ020000659">
    <property type="protein sequence ID" value="CAH0021720.1"/>
    <property type="molecule type" value="Genomic_DNA"/>
</dbReference>
<gene>
    <name evidence="4" type="ORF">CRHIZ90672A_00010399</name>
</gene>
<evidence type="ECO:0000256" key="1">
    <source>
        <dbReference type="ARBA" id="ARBA00006484"/>
    </source>
</evidence>
<dbReference type="OrthoDB" id="37659at2759"/>
<organism evidence="4 5">
    <name type="scientific">Clonostachys rhizophaga</name>
    <dbReference type="NCBI Taxonomy" id="160324"/>
    <lineage>
        <taxon>Eukaryota</taxon>
        <taxon>Fungi</taxon>
        <taxon>Dikarya</taxon>
        <taxon>Ascomycota</taxon>
        <taxon>Pezizomycotina</taxon>
        <taxon>Sordariomycetes</taxon>
        <taxon>Hypocreomycetidae</taxon>
        <taxon>Hypocreales</taxon>
        <taxon>Bionectriaceae</taxon>
        <taxon>Clonostachys</taxon>
    </lineage>
</organism>
<evidence type="ECO:0000313" key="5">
    <source>
        <dbReference type="Proteomes" id="UP000696573"/>
    </source>
</evidence>
<dbReference type="PROSITE" id="PS00061">
    <property type="entry name" value="ADH_SHORT"/>
    <property type="match status" value="1"/>
</dbReference>
<keyword evidence="3" id="KW-0560">Oxidoreductase</keyword>
<dbReference type="InterPro" id="IPR020904">
    <property type="entry name" value="Sc_DH/Rdtase_CS"/>
</dbReference>
<dbReference type="Proteomes" id="UP000696573">
    <property type="component" value="Unassembled WGS sequence"/>
</dbReference>
<dbReference type="PANTHER" id="PTHR44229">
    <property type="entry name" value="15-HYDROXYPROSTAGLANDIN DEHYDROGENASE [NAD(+)]"/>
    <property type="match status" value="1"/>
</dbReference>
<dbReference type="PRINTS" id="PR00081">
    <property type="entry name" value="GDHRDH"/>
</dbReference>
<sequence length="326" mass="35363">MAPASFSVSGKTAIITGAGSGINFSFAKLLLSRGCNVTIADLSLRPEADALIAEYNGTNSRKPRAIFVKTDVTKWPDLHRMFDETVAAFGSFDIVCPGAGVYEPHWSNFWHPPGSAESKDPVEGNHYSLLDINLTHPIRATQIALSYWLFPEKAPRVQAYTAKASPQNPKRVVHISSVAGQLPVFRAPLYGASKFAVSGFVRCLASLDDAYGVRVNAVAPGIVKTPLWTEHPEKLVNLDQKNDGWVTPEEVAEAMLACVEQDDNVGGTILEVGKEHTRRVGALNDPGPNLTQGYGIWAGNGSEGDDMVWDWLKSGDVWGFKGRSKL</sequence>
<keyword evidence="2" id="KW-0521">NADP</keyword>
<dbReference type="SUPFAM" id="SSF51735">
    <property type="entry name" value="NAD(P)-binding Rossmann-fold domains"/>
    <property type="match status" value="1"/>
</dbReference>
<evidence type="ECO:0000256" key="3">
    <source>
        <dbReference type="ARBA" id="ARBA00023002"/>
    </source>
</evidence>
<dbReference type="InterPro" id="IPR002347">
    <property type="entry name" value="SDR_fam"/>
</dbReference>
<dbReference type="Gene3D" id="3.40.50.720">
    <property type="entry name" value="NAD(P)-binding Rossmann-like Domain"/>
    <property type="match status" value="1"/>
</dbReference>
<proteinExistence type="inferred from homology"/>
<protein>
    <submittedName>
        <fullName evidence="4">Uncharacterized protein</fullName>
    </submittedName>
</protein>